<evidence type="ECO:0000256" key="2">
    <source>
        <dbReference type="ARBA" id="ARBA00022448"/>
    </source>
</evidence>
<dbReference type="Gene3D" id="2.40.170.20">
    <property type="entry name" value="TonB-dependent receptor, beta-barrel domain"/>
    <property type="match status" value="1"/>
</dbReference>
<feature type="domain" description="TonB-dependent receptor-like beta-barrel" evidence="12">
    <location>
        <begin position="628"/>
        <end position="869"/>
    </location>
</feature>
<comment type="subcellular location">
    <subcellularLocation>
        <location evidence="1 10">Cell outer membrane</location>
        <topology evidence="1 10">Multi-pass membrane protein</topology>
    </subcellularLocation>
</comment>
<organism evidence="14 15">
    <name type="scientific">Parapedobacter koreensis</name>
    <dbReference type="NCBI Taxonomy" id="332977"/>
    <lineage>
        <taxon>Bacteria</taxon>
        <taxon>Pseudomonadati</taxon>
        <taxon>Bacteroidota</taxon>
        <taxon>Sphingobacteriia</taxon>
        <taxon>Sphingobacteriales</taxon>
        <taxon>Sphingobacteriaceae</taxon>
        <taxon>Parapedobacter</taxon>
    </lineage>
</organism>
<dbReference type="InterPro" id="IPR013784">
    <property type="entry name" value="Carb-bd-like_fold"/>
</dbReference>
<dbReference type="Gene3D" id="2.170.130.10">
    <property type="entry name" value="TonB-dependent receptor, plug domain"/>
    <property type="match status" value="1"/>
</dbReference>
<dbReference type="AlphaFoldDB" id="A0A1H7JWF6"/>
<dbReference type="InterPro" id="IPR039426">
    <property type="entry name" value="TonB-dep_rcpt-like"/>
</dbReference>
<name>A0A1H7JWF6_9SPHI</name>
<keyword evidence="5" id="KW-0732">Signal</keyword>
<evidence type="ECO:0000259" key="12">
    <source>
        <dbReference type="Pfam" id="PF00593"/>
    </source>
</evidence>
<evidence type="ECO:0000256" key="9">
    <source>
        <dbReference type="ARBA" id="ARBA00023237"/>
    </source>
</evidence>
<dbReference type="OrthoDB" id="9812892at2"/>
<comment type="similarity">
    <text evidence="10 11">Belongs to the TonB-dependent receptor family.</text>
</comment>
<dbReference type="STRING" id="332977.SAMN05421740_102693"/>
<keyword evidence="4 10" id="KW-0812">Transmembrane</keyword>
<dbReference type="GO" id="GO:0009279">
    <property type="term" value="C:cell outer membrane"/>
    <property type="evidence" value="ECO:0007669"/>
    <property type="project" value="UniProtKB-SubCell"/>
</dbReference>
<sequence length="896" mass="102549">MHISRHATHVTSEKHLLKYSYFLFIVLLAINPVHAQPSLLDQRVSLREHSIRLGDALRYLAQNAGATLSYNNSLLDTEQFIRINIQNQSLRNALTQLLGDKLADITVRGNVITLKLVPGRGRITGTVRLQGGEPLAYATVSVVGINKTETDSVGQYQLEDMVPGSYQLRVSYVGQLLSSREAEVTANRTTIVDFTVSRDSRNLEEVNVRGRSVVQEIRESGYNVNVVDMQKYANTTADVNQVLRQTTGITIRESGGMGSDFTFKINGLDAKIFIDGIPMENFGSSMGLNNIPVDMVERVEVYKGVVPAYLGSDAMGGAVDVITKRQSRQAIDASYSFGSFNTHRTALTANLRDQKTGLMLRANGYYNYSDNNYTMYSDPEYKVLLEVAKDGKFVPVDKARRFYDTYWSAMGELEVGMEKVKWADWFTVGLIYSKNKKQNQLGAAVNAIRAGNWTENDFLMPSARYVKDDLFTKGLYANLFASYSNNANDIRDTALYRYDWSGQWVNPLPPISRAPSYFKYRYNNYVFRANFNYDFNEERTQSINFNYNFDWNRQKVYDELAPPEKQDVSGLPSSLGRHILGLSWQGQWFSKKLISNLFGKYYGLSTDWTVDERRWNNQEKEVVGSVMDYSRFFGYYSAGVALRYRLSDDIGLKASAERGYNLPEMIGLYGDGQNHIPNYGLKPERSDNVNIGVFYNRFLGSHFLNIDGSMFYRDSKDYIGTRNAGGDYFQSFNMPGVRLRGINVEAHYGYKTKFDLAVNGSYESARDNWKYVDEEHGIVSITYGDQLPNRPWFYGGATANIGWDQVKRKDDRLQLTYNYQYTHWYYLTWSKLGRKDTKSVIPSQFIHSLIVTYSWLEQRYNLSLEARNLTDDRVYDNFRLQKPGRALYVKFRVSII</sequence>
<proteinExistence type="inferred from homology"/>
<dbReference type="InterPro" id="IPR037066">
    <property type="entry name" value="Plug_dom_sf"/>
</dbReference>
<dbReference type="EMBL" id="FNZR01000002">
    <property type="protein sequence ID" value="SEK78704.1"/>
    <property type="molecule type" value="Genomic_DNA"/>
</dbReference>
<gene>
    <name evidence="14" type="ORF">SAMN05421740_102693</name>
</gene>
<keyword evidence="7 10" id="KW-0472">Membrane</keyword>
<keyword evidence="9 10" id="KW-0998">Cell outer membrane</keyword>
<dbReference type="PANTHER" id="PTHR30069:SF29">
    <property type="entry name" value="HEMOGLOBIN AND HEMOGLOBIN-HAPTOGLOBIN-BINDING PROTEIN 1-RELATED"/>
    <property type="match status" value="1"/>
</dbReference>
<reference evidence="15" key="1">
    <citation type="submission" date="2016-10" db="EMBL/GenBank/DDBJ databases">
        <authorList>
            <person name="Varghese N."/>
            <person name="Submissions S."/>
        </authorList>
    </citation>
    <scope>NUCLEOTIDE SEQUENCE [LARGE SCALE GENOMIC DNA]</scope>
    <source>
        <strain evidence="15">Jip14</strain>
    </source>
</reference>
<feature type="domain" description="TonB-dependent receptor plug" evidence="13">
    <location>
        <begin position="217"/>
        <end position="318"/>
    </location>
</feature>
<keyword evidence="2 10" id="KW-0813">Transport</keyword>
<dbReference type="PROSITE" id="PS52016">
    <property type="entry name" value="TONB_DEPENDENT_REC_3"/>
    <property type="match status" value="1"/>
</dbReference>
<dbReference type="Gene3D" id="2.60.40.1120">
    <property type="entry name" value="Carboxypeptidase-like, regulatory domain"/>
    <property type="match status" value="1"/>
</dbReference>
<evidence type="ECO:0000256" key="1">
    <source>
        <dbReference type="ARBA" id="ARBA00004571"/>
    </source>
</evidence>
<keyword evidence="15" id="KW-1185">Reference proteome</keyword>
<evidence type="ECO:0000313" key="14">
    <source>
        <dbReference type="EMBL" id="SEK78704.1"/>
    </source>
</evidence>
<dbReference type="Pfam" id="PF13620">
    <property type="entry name" value="CarboxypepD_reg"/>
    <property type="match status" value="1"/>
</dbReference>
<dbReference type="GO" id="GO:0015344">
    <property type="term" value="F:siderophore uptake transmembrane transporter activity"/>
    <property type="evidence" value="ECO:0007669"/>
    <property type="project" value="TreeGrafter"/>
</dbReference>
<evidence type="ECO:0000256" key="8">
    <source>
        <dbReference type="ARBA" id="ARBA00023170"/>
    </source>
</evidence>
<evidence type="ECO:0000313" key="15">
    <source>
        <dbReference type="Proteomes" id="UP000198916"/>
    </source>
</evidence>
<dbReference type="GO" id="GO:0030246">
    <property type="term" value="F:carbohydrate binding"/>
    <property type="evidence" value="ECO:0007669"/>
    <property type="project" value="InterPro"/>
</dbReference>
<dbReference type="Proteomes" id="UP000198916">
    <property type="component" value="Unassembled WGS sequence"/>
</dbReference>
<evidence type="ECO:0000256" key="10">
    <source>
        <dbReference type="PROSITE-ProRule" id="PRU01360"/>
    </source>
</evidence>
<dbReference type="SUPFAM" id="SSF56935">
    <property type="entry name" value="Porins"/>
    <property type="match status" value="1"/>
</dbReference>
<accession>A0A1H7JWF6</accession>
<dbReference type="RefSeq" id="WP_090604080.1">
    <property type="nucleotide sequence ID" value="NZ_FNZR01000002.1"/>
</dbReference>
<evidence type="ECO:0000259" key="13">
    <source>
        <dbReference type="Pfam" id="PF07715"/>
    </source>
</evidence>
<dbReference type="SUPFAM" id="SSF49452">
    <property type="entry name" value="Starch-binding domain-like"/>
    <property type="match status" value="1"/>
</dbReference>
<keyword evidence="8 14" id="KW-0675">Receptor</keyword>
<dbReference type="InterPro" id="IPR000531">
    <property type="entry name" value="Beta-barrel_TonB"/>
</dbReference>
<dbReference type="GO" id="GO:0044718">
    <property type="term" value="P:siderophore transmembrane transport"/>
    <property type="evidence" value="ECO:0007669"/>
    <property type="project" value="TreeGrafter"/>
</dbReference>
<dbReference type="PANTHER" id="PTHR30069">
    <property type="entry name" value="TONB-DEPENDENT OUTER MEMBRANE RECEPTOR"/>
    <property type="match status" value="1"/>
</dbReference>
<dbReference type="Pfam" id="PF00593">
    <property type="entry name" value="TonB_dep_Rec_b-barrel"/>
    <property type="match status" value="1"/>
</dbReference>
<dbReference type="InterPro" id="IPR036942">
    <property type="entry name" value="Beta-barrel_TonB_sf"/>
</dbReference>
<protein>
    <submittedName>
        <fullName evidence="14">Outer membrane receptor proteins, mostly Fe transport</fullName>
    </submittedName>
</protein>
<evidence type="ECO:0000256" key="4">
    <source>
        <dbReference type="ARBA" id="ARBA00022692"/>
    </source>
</evidence>
<dbReference type="InterPro" id="IPR012910">
    <property type="entry name" value="Plug_dom"/>
</dbReference>
<keyword evidence="6 11" id="KW-0798">TonB box</keyword>
<evidence type="ECO:0000256" key="5">
    <source>
        <dbReference type="ARBA" id="ARBA00022729"/>
    </source>
</evidence>
<evidence type="ECO:0000256" key="6">
    <source>
        <dbReference type="ARBA" id="ARBA00023077"/>
    </source>
</evidence>
<evidence type="ECO:0000256" key="3">
    <source>
        <dbReference type="ARBA" id="ARBA00022452"/>
    </source>
</evidence>
<evidence type="ECO:0000256" key="7">
    <source>
        <dbReference type="ARBA" id="ARBA00023136"/>
    </source>
</evidence>
<keyword evidence="3 10" id="KW-1134">Transmembrane beta strand</keyword>
<evidence type="ECO:0000256" key="11">
    <source>
        <dbReference type="RuleBase" id="RU003357"/>
    </source>
</evidence>
<dbReference type="Pfam" id="PF07715">
    <property type="entry name" value="Plug"/>
    <property type="match status" value="1"/>
</dbReference>